<dbReference type="RefSeq" id="WP_219667712.1">
    <property type="nucleotide sequence ID" value="NZ_WTFF01000095.1"/>
</dbReference>
<gene>
    <name evidence="4" type="ORF">GPJ59_15460</name>
</gene>
<dbReference type="EMBL" id="WTFF01000095">
    <property type="protein sequence ID" value="MBW5483249.1"/>
    <property type="molecule type" value="Genomic_DNA"/>
</dbReference>
<dbReference type="InterPro" id="IPR020802">
    <property type="entry name" value="TesA-like"/>
</dbReference>
<dbReference type="SMART" id="SM00824">
    <property type="entry name" value="PKS_TE"/>
    <property type="match status" value="1"/>
</dbReference>
<dbReference type="PANTHER" id="PTHR11487:SF0">
    <property type="entry name" value="S-ACYL FATTY ACID SYNTHASE THIOESTERASE, MEDIUM CHAIN"/>
    <property type="match status" value="1"/>
</dbReference>
<dbReference type="Proteomes" id="UP000812013">
    <property type="component" value="Unassembled WGS sequence"/>
</dbReference>
<keyword evidence="2 4" id="KW-0378">Hydrolase</keyword>
<comment type="similarity">
    <text evidence="1">Belongs to the thioesterase family.</text>
</comment>
<dbReference type="InterPro" id="IPR012223">
    <property type="entry name" value="TEII"/>
</dbReference>
<evidence type="ECO:0000256" key="1">
    <source>
        <dbReference type="ARBA" id="ARBA00007169"/>
    </source>
</evidence>
<evidence type="ECO:0000313" key="5">
    <source>
        <dbReference type="Proteomes" id="UP000812013"/>
    </source>
</evidence>
<name>A0ABS6Z768_9ACTN</name>
<sequence>MALGTDSIWLRRYATAAPPRLRLLCLPHAGGSAGFFHSWGHAFGEDVEVMAVRYPGRQERIAEEPWTELEELAAAVAAELTPYTDTPLALFGHSMGATLAYEIALILAERHGIAPALLMVSARRAPHLLTPRSAAFGTDEDILAEVKRLGGTDSALLDDEDLRELVLPSIRADFTAVARYAAREGRPLGCPVVGYVGDGDPDITPDQVAGWARLAPRGFDLKVLPGGHFYLMDERDALLQDIRARLAAQR</sequence>
<keyword evidence="5" id="KW-1185">Reference proteome</keyword>
<evidence type="ECO:0000256" key="2">
    <source>
        <dbReference type="ARBA" id="ARBA00022801"/>
    </source>
</evidence>
<evidence type="ECO:0000259" key="3">
    <source>
        <dbReference type="SMART" id="SM00824"/>
    </source>
</evidence>
<accession>A0ABS6Z768</accession>
<dbReference type="Pfam" id="PF00975">
    <property type="entry name" value="Thioesterase"/>
    <property type="match status" value="1"/>
</dbReference>
<dbReference type="PANTHER" id="PTHR11487">
    <property type="entry name" value="THIOESTERASE"/>
    <property type="match status" value="1"/>
</dbReference>
<proteinExistence type="inferred from homology"/>
<dbReference type="SUPFAM" id="SSF53474">
    <property type="entry name" value="alpha/beta-Hydrolases"/>
    <property type="match status" value="1"/>
</dbReference>
<protein>
    <submittedName>
        <fullName evidence="4">Alpha/beta fold hydrolase</fullName>
    </submittedName>
</protein>
<comment type="caution">
    <text evidence="4">The sequence shown here is derived from an EMBL/GenBank/DDBJ whole genome shotgun (WGS) entry which is preliminary data.</text>
</comment>
<organism evidence="4 5">
    <name type="scientific">Streptomyces bambusae</name>
    <dbReference type="NCBI Taxonomy" id="1550616"/>
    <lineage>
        <taxon>Bacteria</taxon>
        <taxon>Bacillati</taxon>
        <taxon>Actinomycetota</taxon>
        <taxon>Actinomycetes</taxon>
        <taxon>Kitasatosporales</taxon>
        <taxon>Streptomycetaceae</taxon>
        <taxon>Streptomyces</taxon>
    </lineage>
</organism>
<dbReference type="InterPro" id="IPR001031">
    <property type="entry name" value="Thioesterase"/>
</dbReference>
<reference evidence="4 5" key="1">
    <citation type="submission" date="2019-12" db="EMBL/GenBank/DDBJ databases">
        <title>Genome sequence of Streptomyces bambusae.</title>
        <authorList>
            <person name="Bansal K."/>
            <person name="Choksket S."/>
            <person name="Korpole S."/>
            <person name="Patil P.B."/>
        </authorList>
    </citation>
    <scope>NUCLEOTIDE SEQUENCE [LARGE SCALE GENOMIC DNA]</scope>
    <source>
        <strain evidence="4 5">SK60</strain>
    </source>
</reference>
<dbReference type="InterPro" id="IPR029058">
    <property type="entry name" value="AB_hydrolase_fold"/>
</dbReference>
<dbReference type="Gene3D" id="3.40.50.1820">
    <property type="entry name" value="alpha/beta hydrolase"/>
    <property type="match status" value="1"/>
</dbReference>
<evidence type="ECO:0000313" key="4">
    <source>
        <dbReference type="EMBL" id="MBW5483249.1"/>
    </source>
</evidence>
<feature type="domain" description="Thioesterase TesA-like" evidence="3">
    <location>
        <begin position="24"/>
        <end position="246"/>
    </location>
</feature>
<dbReference type="GO" id="GO:0016787">
    <property type="term" value="F:hydrolase activity"/>
    <property type="evidence" value="ECO:0007669"/>
    <property type="project" value="UniProtKB-KW"/>
</dbReference>